<dbReference type="Proteomes" id="UP000070376">
    <property type="component" value="Unassembled WGS sequence"/>
</dbReference>
<protein>
    <submittedName>
        <fullName evidence="1">Uncharacterized protein</fullName>
    </submittedName>
</protein>
<accession>A0A133KZM1</accession>
<comment type="caution">
    <text evidence="1">The sequence shown here is derived from an EMBL/GenBank/DDBJ whole genome shotgun (WGS) entry which is preliminary data.</text>
</comment>
<dbReference type="PATRIC" id="fig|1398.27.peg.3236"/>
<gene>
    <name evidence="1" type="ORF">HMPREF3213_00683</name>
</gene>
<dbReference type="EMBL" id="LRPN01000025">
    <property type="protein sequence ID" value="KWZ84852.1"/>
    <property type="molecule type" value="Genomic_DNA"/>
</dbReference>
<evidence type="ECO:0000313" key="1">
    <source>
        <dbReference type="EMBL" id="KWZ84852.1"/>
    </source>
</evidence>
<proteinExistence type="predicted"/>
<name>A0A133KZM1_HEYCO</name>
<sequence>MATSARRTRLTDKRTGSGYAGCRLLKTLPLRVFSTNRLGEKTGKKSQILEV</sequence>
<reference evidence="2" key="1">
    <citation type="submission" date="2016-01" db="EMBL/GenBank/DDBJ databases">
        <authorList>
            <person name="Mitreva M."/>
            <person name="Pepin K.H."/>
            <person name="Mihindukulasuriya K.A."/>
            <person name="Fulton R."/>
            <person name="Fronick C."/>
            <person name="O'Laughlin M."/>
            <person name="Miner T."/>
            <person name="Herter B."/>
            <person name="Rosa B.A."/>
            <person name="Cordes M."/>
            <person name="Tomlinson C."/>
            <person name="Wollam A."/>
            <person name="Palsikar V.B."/>
            <person name="Mardis E.R."/>
            <person name="Wilson R.K."/>
        </authorList>
    </citation>
    <scope>NUCLEOTIDE SEQUENCE [LARGE SCALE GENOMIC DNA]</scope>
    <source>
        <strain evidence="2">GED7749B</strain>
    </source>
</reference>
<evidence type="ECO:0000313" key="2">
    <source>
        <dbReference type="Proteomes" id="UP000070376"/>
    </source>
</evidence>
<organism evidence="1 2">
    <name type="scientific">Heyndrickxia coagulans</name>
    <name type="common">Weizmannia coagulans</name>
    <dbReference type="NCBI Taxonomy" id="1398"/>
    <lineage>
        <taxon>Bacteria</taxon>
        <taxon>Bacillati</taxon>
        <taxon>Bacillota</taxon>
        <taxon>Bacilli</taxon>
        <taxon>Bacillales</taxon>
        <taxon>Bacillaceae</taxon>
        <taxon>Heyndrickxia</taxon>
    </lineage>
</organism>
<dbReference type="AlphaFoldDB" id="A0A133KZM1"/>